<dbReference type="OrthoDB" id="786415at2759"/>
<dbReference type="EMBL" id="JADCNM010000008">
    <property type="protein sequence ID" value="KAG0471604.1"/>
    <property type="molecule type" value="Genomic_DNA"/>
</dbReference>
<feature type="signal peptide" evidence="1">
    <location>
        <begin position="1"/>
        <end position="35"/>
    </location>
</feature>
<gene>
    <name evidence="2" type="ORF">HPP92_016150</name>
</gene>
<organism evidence="2 3">
    <name type="scientific">Vanilla planifolia</name>
    <name type="common">Vanilla</name>
    <dbReference type="NCBI Taxonomy" id="51239"/>
    <lineage>
        <taxon>Eukaryota</taxon>
        <taxon>Viridiplantae</taxon>
        <taxon>Streptophyta</taxon>
        <taxon>Embryophyta</taxon>
        <taxon>Tracheophyta</taxon>
        <taxon>Spermatophyta</taxon>
        <taxon>Magnoliopsida</taxon>
        <taxon>Liliopsida</taxon>
        <taxon>Asparagales</taxon>
        <taxon>Orchidaceae</taxon>
        <taxon>Vanilloideae</taxon>
        <taxon>Vanilleae</taxon>
        <taxon>Vanilla</taxon>
    </lineage>
</organism>
<evidence type="ECO:0000313" key="2">
    <source>
        <dbReference type="EMBL" id="KAG0471604.1"/>
    </source>
</evidence>
<evidence type="ECO:0000313" key="3">
    <source>
        <dbReference type="Proteomes" id="UP000639772"/>
    </source>
</evidence>
<name>A0A835QFK8_VANPL</name>
<evidence type="ECO:0000256" key="1">
    <source>
        <dbReference type="SAM" id="SignalP"/>
    </source>
</evidence>
<feature type="chain" id="PRO_5032640408" evidence="1">
    <location>
        <begin position="36"/>
        <end position="105"/>
    </location>
</feature>
<keyword evidence="1" id="KW-0732">Signal</keyword>
<dbReference type="Proteomes" id="UP000639772">
    <property type="component" value="Unassembled WGS sequence"/>
</dbReference>
<sequence length="105" mass="11490">MGNGNGSETLRSTIPLPRTLLFLLLCIAWVPDTAALWINLPSSGTKCVSQEIQPNIVVLADYSLSSGDSSHDNSTISVKGVELELKKLEELVQVIHQNLLYLKSR</sequence>
<accession>A0A835QFK8</accession>
<proteinExistence type="predicted"/>
<protein>
    <submittedName>
        <fullName evidence="2">Uncharacterized protein</fullName>
    </submittedName>
</protein>
<dbReference type="AlphaFoldDB" id="A0A835QFK8"/>
<comment type="caution">
    <text evidence="2">The sequence shown here is derived from an EMBL/GenBank/DDBJ whole genome shotgun (WGS) entry which is preliminary data.</text>
</comment>
<reference evidence="2 3" key="1">
    <citation type="journal article" date="2020" name="Nat. Food">
        <title>A phased Vanilla planifolia genome enables genetic improvement of flavour and production.</title>
        <authorList>
            <person name="Hasing T."/>
            <person name="Tang H."/>
            <person name="Brym M."/>
            <person name="Khazi F."/>
            <person name="Huang T."/>
            <person name="Chambers A.H."/>
        </authorList>
    </citation>
    <scope>NUCLEOTIDE SEQUENCE [LARGE SCALE GENOMIC DNA]</scope>
    <source>
        <tissue evidence="2">Leaf</tissue>
    </source>
</reference>